<organism evidence="2 3">
    <name type="scientific">Lampropedia hyalina DSM 16112</name>
    <dbReference type="NCBI Taxonomy" id="1122156"/>
    <lineage>
        <taxon>Bacteria</taxon>
        <taxon>Pseudomonadati</taxon>
        <taxon>Pseudomonadota</taxon>
        <taxon>Betaproteobacteria</taxon>
        <taxon>Burkholderiales</taxon>
        <taxon>Comamonadaceae</taxon>
        <taxon>Lampropedia</taxon>
    </lineage>
</organism>
<evidence type="ECO:0000313" key="3">
    <source>
        <dbReference type="Proteomes" id="UP000184327"/>
    </source>
</evidence>
<dbReference type="SUPFAM" id="SSF88723">
    <property type="entry name" value="PIN domain-like"/>
    <property type="match status" value="1"/>
</dbReference>
<dbReference type="Proteomes" id="UP000184327">
    <property type="component" value="Unassembled WGS sequence"/>
</dbReference>
<gene>
    <name evidence="2" type="ORF">SAMN02745117_00776</name>
</gene>
<dbReference type="STRING" id="1122156.SAMN02745117_00776"/>
<evidence type="ECO:0000259" key="1">
    <source>
        <dbReference type="Pfam" id="PF13470"/>
    </source>
</evidence>
<name>A0A1M4W059_9BURK</name>
<feature type="domain" description="PIN" evidence="1">
    <location>
        <begin position="3"/>
        <end position="116"/>
    </location>
</feature>
<dbReference type="Gene3D" id="3.40.50.1010">
    <property type="entry name" value="5'-nuclease"/>
    <property type="match status" value="1"/>
</dbReference>
<dbReference type="AlphaFoldDB" id="A0A1M4W059"/>
<dbReference type="InterPro" id="IPR029060">
    <property type="entry name" value="PIN-like_dom_sf"/>
</dbReference>
<evidence type="ECO:0000313" key="2">
    <source>
        <dbReference type="EMBL" id="SHE74684.1"/>
    </source>
</evidence>
<dbReference type="OrthoDB" id="3232645at2"/>
<reference evidence="2 3" key="1">
    <citation type="submission" date="2016-11" db="EMBL/GenBank/DDBJ databases">
        <authorList>
            <person name="Jaros S."/>
            <person name="Januszkiewicz K."/>
            <person name="Wedrychowicz H."/>
        </authorList>
    </citation>
    <scope>NUCLEOTIDE SEQUENCE [LARGE SCALE GENOMIC DNA]</scope>
    <source>
        <strain evidence="2 3">DSM 16112</strain>
    </source>
</reference>
<keyword evidence="3" id="KW-1185">Reference proteome</keyword>
<accession>A0A1M4W059</accession>
<sequence length="141" mass="15663">MSILFDTNIVLDVLLDREPFALHSAQTLALVEQGQIRGYLCATTITTLFYLCKRAQTAQHAKQSIDTLLKLFDIAPVNRTVLSHAIETGFADFEDAVLHEAARLTGCHGIITRNVRDFACASLPIYTPEEFLGIWTNGPRT</sequence>
<proteinExistence type="predicted"/>
<dbReference type="InterPro" id="IPR002716">
    <property type="entry name" value="PIN_dom"/>
</dbReference>
<dbReference type="EMBL" id="FQUZ01000006">
    <property type="protein sequence ID" value="SHE74684.1"/>
    <property type="molecule type" value="Genomic_DNA"/>
</dbReference>
<dbReference type="Pfam" id="PF13470">
    <property type="entry name" value="PIN_3"/>
    <property type="match status" value="1"/>
</dbReference>
<dbReference type="RefSeq" id="WP_073354834.1">
    <property type="nucleotide sequence ID" value="NZ_FQUZ01000006.1"/>
</dbReference>
<protein>
    <submittedName>
        <fullName evidence="2">Predicted nucleic acid-binding protein, contains PIN domain</fullName>
    </submittedName>
</protein>